<dbReference type="Proteomes" id="UP001054252">
    <property type="component" value="Unassembled WGS sequence"/>
</dbReference>
<protein>
    <submittedName>
        <fullName evidence="6">Uncharacterized protein</fullName>
    </submittedName>
</protein>
<proteinExistence type="inferred from homology"/>
<dbReference type="InterPro" id="IPR008511">
    <property type="entry name" value="ROH1-like"/>
</dbReference>
<comment type="similarity">
    <text evidence="5">Belongs to the ROH1 family.</text>
</comment>
<comment type="subcellular location">
    <subcellularLocation>
        <location evidence="1">Membrane</location>
        <topology evidence="1">Single-pass membrane protein</topology>
    </subcellularLocation>
</comment>
<sequence length="184" mass="20773">MPTTTNNLGSFLGRISISRNQVIAMGANDQELEDLELFQKHVGDRFAELFTTSDEPSFADALLSKRWLRRLLDMFLCYEVEFKALVIMGQDPSQIFKSPLDYLILELLERTVNVLDICNAVTSGTEAIKHCQKLAKITVSALEQRPIGDGRIRRALKALNSLMMAMMINDKEGSNNWTEFIDLG</sequence>
<comment type="caution">
    <text evidence="6">The sequence shown here is derived from an EMBL/GenBank/DDBJ whole genome shotgun (WGS) entry which is preliminary data.</text>
</comment>
<keyword evidence="4" id="KW-0472">Membrane</keyword>
<dbReference type="AlphaFoldDB" id="A0AAV5KJV7"/>
<organism evidence="6 7">
    <name type="scientific">Rubroshorea leprosula</name>
    <dbReference type="NCBI Taxonomy" id="152421"/>
    <lineage>
        <taxon>Eukaryota</taxon>
        <taxon>Viridiplantae</taxon>
        <taxon>Streptophyta</taxon>
        <taxon>Embryophyta</taxon>
        <taxon>Tracheophyta</taxon>
        <taxon>Spermatophyta</taxon>
        <taxon>Magnoliopsida</taxon>
        <taxon>eudicotyledons</taxon>
        <taxon>Gunneridae</taxon>
        <taxon>Pentapetalae</taxon>
        <taxon>rosids</taxon>
        <taxon>malvids</taxon>
        <taxon>Malvales</taxon>
        <taxon>Dipterocarpaceae</taxon>
        <taxon>Rubroshorea</taxon>
    </lineage>
</organism>
<keyword evidence="2" id="KW-0812">Transmembrane</keyword>
<evidence type="ECO:0000313" key="6">
    <source>
        <dbReference type="EMBL" id="GKV24903.1"/>
    </source>
</evidence>
<name>A0AAV5KJV7_9ROSI</name>
<keyword evidence="7" id="KW-1185">Reference proteome</keyword>
<dbReference type="GO" id="GO:0016020">
    <property type="term" value="C:membrane"/>
    <property type="evidence" value="ECO:0007669"/>
    <property type="project" value="UniProtKB-SubCell"/>
</dbReference>
<dbReference type="Pfam" id="PF05633">
    <property type="entry name" value="ROH1-like"/>
    <property type="match status" value="1"/>
</dbReference>
<accession>A0AAV5KJV7</accession>
<evidence type="ECO:0000313" key="7">
    <source>
        <dbReference type="Proteomes" id="UP001054252"/>
    </source>
</evidence>
<evidence type="ECO:0000256" key="4">
    <source>
        <dbReference type="ARBA" id="ARBA00023136"/>
    </source>
</evidence>
<keyword evidence="3" id="KW-1133">Transmembrane helix</keyword>
<reference evidence="6 7" key="1">
    <citation type="journal article" date="2021" name="Commun. Biol.">
        <title>The genome of Shorea leprosula (Dipterocarpaceae) highlights the ecological relevance of drought in aseasonal tropical rainforests.</title>
        <authorList>
            <person name="Ng K.K.S."/>
            <person name="Kobayashi M.J."/>
            <person name="Fawcett J.A."/>
            <person name="Hatakeyama M."/>
            <person name="Paape T."/>
            <person name="Ng C.H."/>
            <person name="Ang C.C."/>
            <person name="Tnah L.H."/>
            <person name="Lee C.T."/>
            <person name="Nishiyama T."/>
            <person name="Sese J."/>
            <person name="O'Brien M.J."/>
            <person name="Copetti D."/>
            <person name="Mohd Noor M.I."/>
            <person name="Ong R.C."/>
            <person name="Putra M."/>
            <person name="Sireger I.Z."/>
            <person name="Indrioko S."/>
            <person name="Kosugi Y."/>
            <person name="Izuno A."/>
            <person name="Isagi Y."/>
            <person name="Lee S.L."/>
            <person name="Shimizu K.K."/>
        </authorList>
    </citation>
    <scope>NUCLEOTIDE SEQUENCE [LARGE SCALE GENOMIC DNA]</scope>
    <source>
        <strain evidence="6">214</strain>
    </source>
</reference>
<dbReference type="EMBL" id="BPVZ01000067">
    <property type="protein sequence ID" value="GKV24903.1"/>
    <property type="molecule type" value="Genomic_DNA"/>
</dbReference>
<dbReference type="PANTHER" id="PTHR31509">
    <property type="entry name" value="BPS1-LIKE PROTEIN"/>
    <property type="match status" value="1"/>
</dbReference>
<evidence type="ECO:0000256" key="5">
    <source>
        <dbReference type="ARBA" id="ARBA00035114"/>
    </source>
</evidence>
<evidence type="ECO:0000256" key="3">
    <source>
        <dbReference type="ARBA" id="ARBA00022989"/>
    </source>
</evidence>
<evidence type="ECO:0000256" key="1">
    <source>
        <dbReference type="ARBA" id="ARBA00004167"/>
    </source>
</evidence>
<gene>
    <name evidence="6" type="ORF">SLEP1_g34444</name>
</gene>
<evidence type="ECO:0000256" key="2">
    <source>
        <dbReference type="ARBA" id="ARBA00022692"/>
    </source>
</evidence>